<dbReference type="Proteomes" id="UP000783796">
    <property type="component" value="Unassembled WGS sequence"/>
</dbReference>
<organism evidence="2 3">
    <name type="scientific">Candidatus Phocaeicola faecigallinarum</name>
    <dbReference type="NCBI Taxonomy" id="2838732"/>
    <lineage>
        <taxon>Bacteria</taxon>
        <taxon>Pseudomonadati</taxon>
        <taxon>Bacteroidota</taxon>
        <taxon>Bacteroidia</taxon>
        <taxon>Bacteroidales</taxon>
        <taxon>Bacteroidaceae</taxon>
        <taxon>Phocaeicola</taxon>
    </lineage>
</organism>
<gene>
    <name evidence="2" type="ORF">H9777_11815</name>
</gene>
<reference evidence="2" key="2">
    <citation type="submission" date="2021-04" db="EMBL/GenBank/DDBJ databases">
        <authorList>
            <person name="Gilroy R."/>
        </authorList>
    </citation>
    <scope>NUCLEOTIDE SEQUENCE</scope>
    <source>
        <strain evidence="2">G4-2901</strain>
    </source>
</reference>
<evidence type="ECO:0000313" key="3">
    <source>
        <dbReference type="Proteomes" id="UP000783796"/>
    </source>
</evidence>
<proteinExistence type="predicted"/>
<comment type="caution">
    <text evidence="2">The sequence shown here is derived from an EMBL/GenBank/DDBJ whole genome shotgun (WGS) entry which is preliminary data.</text>
</comment>
<accession>A0A948TDH5</accession>
<sequence length="489" mass="56635">MKVSYIFILLGFLTFNLNAQTSFEEFKKRKNAEFAKFKERVKTEFEDFRERRNAEFAKLISRRWNMMKHYKGVEPPTKPEPVKPVIKDKNEPVVPPVKIPIDEIVSIPKPDPRVPLNIVPIPNDINQRNYFTKTFYGTPVMICFENGKHKFKLANINESEVGKAWQTMSDGRMDDVVDMFLSWRKKISVNDYAYILMVEDLCNAFWGNTSANESVVMQTYILTQCGYDVKIARKNTSLLLLVAVEETVYRKTFLTIGGKKYYVLSDTKEKGDYYTFNEDFAGKMQKCSMQITEPIMLAESRKAQGRLFSSEKYPQLSVNITVNSNLIKLYNDYPILDWELYANTPMSNDLANKLLPALKKEVAGKTEEQAANIILNFVQTAFQYKTDEEQFGYERPFFVDELFYYDYSDCEDRAVLFSYLVRKILQLDVVLLYYPNHLATAVKFSTYSDGDYVSVNGKKYVVCDPTYINANIGEAMPKFKNVSAKVIEL</sequence>
<evidence type="ECO:0000313" key="2">
    <source>
        <dbReference type="EMBL" id="MBU3838971.1"/>
    </source>
</evidence>
<protein>
    <recommendedName>
        <fullName evidence="4">Transglutaminase-like domain-containing protein</fullName>
    </recommendedName>
</protein>
<reference evidence="2" key="1">
    <citation type="journal article" date="2021" name="PeerJ">
        <title>Extensive microbial diversity within the chicken gut microbiome revealed by metagenomics and culture.</title>
        <authorList>
            <person name="Gilroy R."/>
            <person name="Ravi A."/>
            <person name="Getino M."/>
            <person name="Pursley I."/>
            <person name="Horton D.L."/>
            <person name="Alikhan N.F."/>
            <person name="Baker D."/>
            <person name="Gharbi K."/>
            <person name="Hall N."/>
            <person name="Watson M."/>
            <person name="Adriaenssens E.M."/>
            <person name="Foster-Nyarko E."/>
            <person name="Jarju S."/>
            <person name="Secka A."/>
            <person name="Antonio M."/>
            <person name="Oren A."/>
            <person name="Chaudhuri R.R."/>
            <person name="La Ragione R."/>
            <person name="Hildebrand F."/>
            <person name="Pallen M.J."/>
        </authorList>
    </citation>
    <scope>NUCLEOTIDE SEQUENCE</scope>
    <source>
        <strain evidence="2">G4-2901</strain>
    </source>
</reference>
<name>A0A948TDH5_9BACT</name>
<feature type="signal peptide" evidence="1">
    <location>
        <begin position="1"/>
        <end position="19"/>
    </location>
</feature>
<evidence type="ECO:0008006" key="4">
    <source>
        <dbReference type="Google" id="ProtNLM"/>
    </source>
</evidence>
<dbReference type="EMBL" id="JAHLFW010000096">
    <property type="protein sequence ID" value="MBU3838971.1"/>
    <property type="molecule type" value="Genomic_DNA"/>
</dbReference>
<keyword evidence="1" id="KW-0732">Signal</keyword>
<evidence type="ECO:0000256" key="1">
    <source>
        <dbReference type="SAM" id="SignalP"/>
    </source>
</evidence>
<feature type="chain" id="PRO_5037153427" description="Transglutaminase-like domain-containing protein" evidence="1">
    <location>
        <begin position="20"/>
        <end position="489"/>
    </location>
</feature>
<dbReference type="AlphaFoldDB" id="A0A948TDH5"/>